<dbReference type="EMBL" id="JANUGQ010000007">
    <property type="protein sequence ID" value="MCS0636087.1"/>
    <property type="molecule type" value="Genomic_DNA"/>
</dbReference>
<name>A0ABT2CF96_9ACTN</name>
<dbReference type="PRINTS" id="PR00455">
    <property type="entry name" value="HTHTETR"/>
</dbReference>
<dbReference type="Gene3D" id="1.10.357.10">
    <property type="entry name" value="Tetracycline Repressor, domain 2"/>
    <property type="match status" value="1"/>
</dbReference>
<dbReference type="InterPro" id="IPR050109">
    <property type="entry name" value="HTH-type_TetR-like_transc_reg"/>
</dbReference>
<dbReference type="PANTHER" id="PTHR30055:SF226">
    <property type="entry name" value="HTH-TYPE TRANSCRIPTIONAL REGULATOR PKSA"/>
    <property type="match status" value="1"/>
</dbReference>
<evidence type="ECO:0000256" key="3">
    <source>
        <dbReference type="SAM" id="MobiDB-lite"/>
    </source>
</evidence>
<dbReference type="InterPro" id="IPR001647">
    <property type="entry name" value="HTH_TetR"/>
</dbReference>
<dbReference type="InterPro" id="IPR023772">
    <property type="entry name" value="DNA-bd_HTH_TetR-type_CS"/>
</dbReference>
<organism evidence="5 6">
    <name type="scientific">Streptomyces pyxinae</name>
    <dbReference type="NCBI Taxonomy" id="2970734"/>
    <lineage>
        <taxon>Bacteria</taxon>
        <taxon>Bacillati</taxon>
        <taxon>Actinomycetota</taxon>
        <taxon>Actinomycetes</taxon>
        <taxon>Kitasatosporales</taxon>
        <taxon>Streptomycetaceae</taxon>
        <taxon>Streptomyces</taxon>
    </lineage>
</organism>
<evidence type="ECO:0000256" key="2">
    <source>
        <dbReference type="PROSITE-ProRule" id="PRU00335"/>
    </source>
</evidence>
<accession>A0ABT2CF96</accession>
<protein>
    <submittedName>
        <fullName evidence="5">TetR/AcrR family transcriptional regulator</fullName>
    </submittedName>
</protein>
<evidence type="ECO:0000259" key="4">
    <source>
        <dbReference type="PROSITE" id="PS50977"/>
    </source>
</evidence>
<feature type="compositionally biased region" description="Polar residues" evidence="3">
    <location>
        <begin position="1"/>
        <end position="19"/>
    </location>
</feature>
<feature type="domain" description="HTH tetR-type" evidence="4">
    <location>
        <begin position="31"/>
        <end position="91"/>
    </location>
</feature>
<dbReference type="RefSeq" id="WP_258787071.1">
    <property type="nucleotide sequence ID" value="NZ_JANUGQ010000007.1"/>
</dbReference>
<feature type="DNA-binding region" description="H-T-H motif" evidence="2">
    <location>
        <begin position="54"/>
        <end position="73"/>
    </location>
</feature>
<gene>
    <name evidence="5" type="ORF">NX801_10515</name>
</gene>
<dbReference type="SUPFAM" id="SSF46689">
    <property type="entry name" value="Homeodomain-like"/>
    <property type="match status" value="1"/>
</dbReference>
<evidence type="ECO:0000313" key="6">
    <source>
        <dbReference type="Proteomes" id="UP001431313"/>
    </source>
</evidence>
<keyword evidence="6" id="KW-1185">Reference proteome</keyword>
<dbReference type="Pfam" id="PF00440">
    <property type="entry name" value="TetR_N"/>
    <property type="match status" value="1"/>
</dbReference>
<proteinExistence type="predicted"/>
<sequence length="261" mass="28645">MSMAIRQSTVRPLGDTTTGPFRPGQAVSDSSGRSARVLDAMVDLVLRIGYPKVSVQDVAANAGIGKGTVYRHWNSKEDIIDDVLVREFDRVHDRFITHLPRDRRLASLHAAGCVLYQQVMANPVLRAYNTRDTRVLGTHVAPPVSPDALGISLASVLVRQEYLELLRVNGLIREAICSEEGRLSIEAVVNGFVARPGAAEDPKECKATSRLLATVLRRAFEPVEPPAPENHDRMVAELLALRPLRSGTPMRLAEARMAGER</sequence>
<dbReference type="Proteomes" id="UP001431313">
    <property type="component" value="Unassembled WGS sequence"/>
</dbReference>
<comment type="caution">
    <text evidence="5">The sequence shown here is derived from an EMBL/GenBank/DDBJ whole genome shotgun (WGS) entry which is preliminary data.</text>
</comment>
<evidence type="ECO:0000256" key="1">
    <source>
        <dbReference type="ARBA" id="ARBA00023125"/>
    </source>
</evidence>
<dbReference type="InterPro" id="IPR009057">
    <property type="entry name" value="Homeodomain-like_sf"/>
</dbReference>
<keyword evidence="1 2" id="KW-0238">DNA-binding</keyword>
<dbReference type="PROSITE" id="PS50977">
    <property type="entry name" value="HTH_TETR_2"/>
    <property type="match status" value="1"/>
</dbReference>
<dbReference type="PROSITE" id="PS01081">
    <property type="entry name" value="HTH_TETR_1"/>
    <property type="match status" value="1"/>
</dbReference>
<dbReference type="PANTHER" id="PTHR30055">
    <property type="entry name" value="HTH-TYPE TRANSCRIPTIONAL REGULATOR RUTR"/>
    <property type="match status" value="1"/>
</dbReference>
<feature type="region of interest" description="Disordered" evidence="3">
    <location>
        <begin position="1"/>
        <end position="30"/>
    </location>
</feature>
<evidence type="ECO:0000313" key="5">
    <source>
        <dbReference type="EMBL" id="MCS0636087.1"/>
    </source>
</evidence>
<reference evidence="5" key="1">
    <citation type="submission" date="2022-08" db="EMBL/GenBank/DDBJ databases">
        <authorList>
            <person name="Somphong A."/>
            <person name="Phongsopitanun W."/>
        </authorList>
    </citation>
    <scope>NUCLEOTIDE SEQUENCE</scope>
    <source>
        <strain evidence="5">LP05-1</strain>
    </source>
</reference>